<keyword evidence="11" id="KW-0966">Cell projection</keyword>
<dbReference type="InterPro" id="IPR002371">
    <property type="entry name" value="FlgK"/>
</dbReference>
<protein>
    <recommendedName>
        <fullName evidence="4">Flagellar hook-associated protein 1</fullName>
    </recommendedName>
</protein>
<organism evidence="11 12">
    <name type="scientific">Echinimonas agarilytica</name>
    <dbReference type="NCBI Taxonomy" id="1215918"/>
    <lineage>
        <taxon>Bacteria</taxon>
        <taxon>Pseudomonadati</taxon>
        <taxon>Pseudomonadota</taxon>
        <taxon>Gammaproteobacteria</taxon>
        <taxon>Alteromonadales</taxon>
        <taxon>Echinimonadaceae</taxon>
        <taxon>Echinimonas</taxon>
    </lineage>
</organism>
<dbReference type="Pfam" id="PF00460">
    <property type="entry name" value="Flg_bb_rod"/>
    <property type="match status" value="1"/>
</dbReference>
<gene>
    <name evidence="11" type="primary">flgK</name>
    <name evidence="11" type="ORF">NAF29_04545</name>
</gene>
<keyword evidence="5" id="KW-0964">Secreted</keyword>
<keyword evidence="12" id="KW-1185">Reference proteome</keyword>
<feature type="domain" description="Flagellar hook-associated protein FlgK helical" evidence="10">
    <location>
        <begin position="95"/>
        <end position="327"/>
    </location>
</feature>
<dbReference type="EMBL" id="JAMQGP010000002">
    <property type="protein sequence ID" value="MCM2678944.1"/>
    <property type="molecule type" value="Genomic_DNA"/>
</dbReference>
<dbReference type="GO" id="GO:0005576">
    <property type="term" value="C:extracellular region"/>
    <property type="evidence" value="ECO:0007669"/>
    <property type="project" value="UniProtKB-SubCell"/>
</dbReference>
<dbReference type="AlphaFoldDB" id="A0AA41W586"/>
<dbReference type="InterPro" id="IPR010930">
    <property type="entry name" value="Flg_bb/hook_C_dom"/>
</dbReference>
<dbReference type="RefSeq" id="WP_251260314.1">
    <property type="nucleotide sequence ID" value="NZ_JAMQGP010000002.1"/>
</dbReference>
<dbReference type="GO" id="GO:0044780">
    <property type="term" value="P:bacterial-type flagellum assembly"/>
    <property type="evidence" value="ECO:0007669"/>
    <property type="project" value="InterPro"/>
</dbReference>
<feature type="coiled-coil region" evidence="7">
    <location>
        <begin position="149"/>
        <end position="183"/>
    </location>
</feature>
<dbReference type="PRINTS" id="PR01005">
    <property type="entry name" value="FLGHOOKAP1"/>
</dbReference>
<dbReference type="PANTHER" id="PTHR30033:SF1">
    <property type="entry name" value="FLAGELLAR HOOK-ASSOCIATED PROTEIN 1"/>
    <property type="match status" value="1"/>
</dbReference>
<evidence type="ECO:0000259" key="9">
    <source>
        <dbReference type="Pfam" id="PF06429"/>
    </source>
</evidence>
<dbReference type="InterPro" id="IPR001444">
    <property type="entry name" value="Flag_bb_rod_N"/>
</dbReference>
<evidence type="ECO:0000256" key="4">
    <source>
        <dbReference type="ARBA" id="ARBA00016244"/>
    </source>
</evidence>
<feature type="domain" description="Flagellar basal body rod protein N-terminal" evidence="8">
    <location>
        <begin position="8"/>
        <end position="36"/>
    </location>
</feature>
<proteinExistence type="inferred from homology"/>
<name>A0AA41W586_9GAMM</name>
<evidence type="ECO:0000313" key="11">
    <source>
        <dbReference type="EMBL" id="MCM2678944.1"/>
    </source>
</evidence>
<evidence type="ECO:0000313" key="12">
    <source>
        <dbReference type="Proteomes" id="UP001165393"/>
    </source>
</evidence>
<dbReference type="PANTHER" id="PTHR30033">
    <property type="entry name" value="FLAGELLAR HOOK-ASSOCIATED PROTEIN 1"/>
    <property type="match status" value="1"/>
</dbReference>
<dbReference type="Proteomes" id="UP001165393">
    <property type="component" value="Unassembled WGS sequence"/>
</dbReference>
<evidence type="ECO:0000256" key="6">
    <source>
        <dbReference type="ARBA" id="ARBA00023143"/>
    </source>
</evidence>
<keyword evidence="11" id="KW-0282">Flagellum</keyword>
<comment type="similarity">
    <text evidence="3">Belongs to the flagella basal body rod proteins family.</text>
</comment>
<evidence type="ECO:0000256" key="3">
    <source>
        <dbReference type="ARBA" id="ARBA00009677"/>
    </source>
</evidence>
<sequence>MAVDLYQIGVSGLLTAQQQLSTTGHNIANVDNEGFTRQRVIQGTQTPHWEGSNYLGTGTYAQEVSRIYDQFAFKEVVFQQSRFSQAEDYHTRLAGLDSNLSRSGTNLLDTVAAFYDAVNAIVDQPNDIGIRQVMLDKANAMAGTFNAMNSNLEIEYAAVQKDIETVAQRMDEIAEQLAQINSDIVAASGAGQGATPNDLLDRRDQLVKELSEYTTVSTVEQPTGAMTVIIGSGQTLVADNTAFSVTTIPGDLDPTDVRIVLEQKGNIVNLDTANIGGKLQAMFDYRDGELKLAMREMGLTAMGIADAMNNLQSVGLDLNETFGNDLFTPINQLDIAQQRVVDATNNTGTEAHLVNITDTNLLTGNEYALRYDAATGYTLTDITNGDSYALGLTGTGPFFPDADGDGESDIGFEIEELGTGPVADGDSWLVKPTRGFAGDIAVEISNPEQIAASSVLAIYPDSGNVSPASVTLENITDVTNPLFPSAGNPLEFVFIENGGVLEYDVLDSTGASVIGGYQPLGATPASIPALPIDLGFTVEVTGNPVGQPPNTPDSFVIEYAFGTGNNLNAIAMANIQNEKLLKDGRATIQDNFQNLNTQIAVKTETAEIQLSTVTITKSDADSRWLGISGVNLDEEASNLLKYQQSYQAAARVVTVAREIVDTLLNAV</sequence>
<evidence type="ECO:0000256" key="1">
    <source>
        <dbReference type="ARBA" id="ARBA00004365"/>
    </source>
</evidence>
<dbReference type="Pfam" id="PF22638">
    <property type="entry name" value="FlgK_D1"/>
    <property type="match status" value="1"/>
</dbReference>
<keyword evidence="7" id="KW-0175">Coiled coil</keyword>
<feature type="domain" description="Flagellar basal-body/hook protein C-terminal" evidence="9">
    <location>
        <begin position="627"/>
        <end position="665"/>
    </location>
</feature>
<reference evidence="11 12" key="1">
    <citation type="journal article" date="2013" name="Antonie Van Leeuwenhoek">
        <title>Echinimonas agarilytica gen. nov., sp. nov., a new gammaproteobacterium isolated from the sea urchin Strongylocentrotus intermedius.</title>
        <authorList>
            <person name="Nedashkovskaya O.I."/>
            <person name="Stenkova A.M."/>
            <person name="Zhukova N.V."/>
            <person name="Van Trappen S."/>
            <person name="Lee J.S."/>
            <person name="Kim S.B."/>
        </authorList>
    </citation>
    <scope>NUCLEOTIDE SEQUENCE [LARGE SCALE GENOMIC DNA]</scope>
    <source>
        <strain evidence="11 12">KMM 6351</strain>
    </source>
</reference>
<dbReference type="GO" id="GO:0009424">
    <property type="term" value="C:bacterial-type flagellum hook"/>
    <property type="evidence" value="ECO:0007669"/>
    <property type="project" value="InterPro"/>
</dbReference>
<dbReference type="InterPro" id="IPR053927">
    <property type="entry name" value="FlgK_helical"/>
</dbReference>
<evidence type="ECO:0000256" key="2">
    <source>
        <dbReference type="ARBA" id="ARBA00004613"/>
    </source>
</evidence>
<accession>A0AA41W586</accession>
<evidence type="ECO:0000259" key="10">
    <source>
        <dbReference type="Pfam" id="PF22638"/>
    </source>
</evidence>
<dbReference type="GO" id="GO:0005198">
    <property type="term" value="F:structural molecule activity"/>
    <property type="evidence" value="ECO:0007669"/>
    <property type="project" value="InterPro"/>
</dbReference>
<keyword evidence="6" id="KW-0975">Bacterial flagellum</keyword>
<evidence type="ECO:0000256" key="7">
    <source>
        <dbReference type="SAM" id="Coils"/>
    </source>
</evidence>
<keyword evidence="11" id="KW-0969">Cilium</keyword>
<evidence type="ECO:0000256" key="5">
    <source>
        <dbReference type="ARBA" id="ARBA00022525"/>
    </source>
</evidence>
<dbReference type="Pfam" id="PF06429">
    <property type="entry name" value="Flg_bbr_C"/>
    <property type="match status" value="1"/>
</dbReference>
<dbReference type="NCBIfam" id="TIGR02492">
    <property type="entry name" value="flgK_ends"/>
    <property type="match status" value="1"/>
</dbReference>
<comment type="caution">
    <text evidence="11">The sequence shown here is derived from an EMBL/GenBank/DDBJ whole genome shotgun (WGS) entry which is preliminary data.</text>
</comment>
<dbReference type="SUPFAM" id="SSF64518">
    <property type="entry name" value="Phase 1 flagellin"/>
    <property type="match status" value="1"/>
</dbReference>
<comment type="subcellular location">
    <subcellularLocation>
        <location evidence="1">Bacterial flagellum</location>
    </subcellularLocation>
    <subcellularLocation>
        <location evidence="2">Secreted</location>
    </subcellularLocation>
</comment>
<evidence type="ECO:0000259" key="8">
    <source>
        <dbReference type="Pfam" id="PF00460"/>
    </source>
</evidence>